<proteinExistence type="predicted"/>
<gene>
    <name evidence="4" type="ORF">FHX68_2333</name>
</gene>
<dbReference type="AlphaFoldDB" id="A0A4Y3UL52"/>
<comment type="pathway">
    <text evidence="1">Carbohydrate biosynthesis; gluconeogenesis.</text>
</comment>
<reference evidence="4 5" key="1">
    <citation type="submission" date="2019-06" db="EMBL/GenBank/DDBJ databases">
        <title>Sequencing the genomes of 1000 actinobacteria strains.</title>
        <authorList>
            <person name="Klenk H.-P."/>
        </authorList>
    </citation>
    <scope>NUCLEOTIDE SEQUENCE [LARGE SCALE GENOMIC DNA]</scope>
    <source>
        <strain evidence="4 5">DSM 20427</strain>
    </source>
</reference>
<dbReference type="InterPro" id="IPR005131">
    <property type="entry name" value="Ser_deHydtase_bsu"/>
</dbReference>
<evidence type="ECO:0000256" key="1">
    <source>
        <dbReference type="ARBA" id="ARBA00004742"/>
    </source>
</evidence>
<sequence>MAMDLHPAPLHRQTPEHHGADQPTPAALVAGQVAAADAPHPLSVFDLFRIGIGPSSSHTVGPMRAGLAFGSRARGKIAHPGGMRADAPRTGAQRAKTRAADAAARGLSSAMVVTAFARRRRRRKRGASASTRPMDASFRPRRVRQAPVRRPVSCSQNSSC</sequence>
<name>A0A4Y3UL52_9MICO</name>
<dbReference type="EMBL" id="VFPS01000004">
    <property type="protein sequence ID" value="TQM95004.1"/>
    <property type="molecule type" value="Genomic_DNA"/>
</dbReference>
<dbReference type="Pfam" id="PF03315">
    <property type="entry name" value="SDH_beta"/>
    <property type="match status" value="1"/>
</dbReference>
<evidence type="ECO:0000256" key="2">
    <source>
        <dbReference type="SAM" id="MobiDB-lite"/>
    </source>
</evidence>
<dbReference type="GO" id="GO:0003941">
    <property type="term" value="F:L-serine ammonia-lyase activity"/>
    <property type="evidence" value="ECO:0007669"/>
    <property type="project" value="InterPro"/>
</dbReference>
<dbReference type="GO" id="GO:0051539">
    <property type="term" value="F:4 iron, 4 sulfur cluster binding"/>
    <property type="evidence" value="ECO:0007669"/>
    <property type="project" value="InterPro"/>
</dbReference>
<evidence type="ECO:0000313" key="4">
    <source>
        <dbReference type="EMBL" id="TQM95004.1"/>
    </source>
</evidence>
<evidence type="ECO:0000259" key="3">
    <source>
        <dbReference type="Pfam" id="PF03315"/>
    </source>
</evidence>
<feature type="region of interest" description="Disordered" evidence="2">
    <location>
        <begin position="118"/>
        <end position="160"/>
    </location>
</feature>
<dbReference type="Proteomes" id="UP000319804">
    <property type="component" value="Unassembled WGS sequence"/>
</dbReference>
<accession>A0A4Y3UL52</accession>
<feature type="region of interest" description="Disordered" evidence="2">
    <location>
        <begin position="1"/>
        <end position="23"/>
    </location>
</feature>
<keyword evidence="5" id="KW-1185">Reference proteome</keyword>
<evidence type="ECO:0000313" key="5">
    <source>
        <dbReference type="Proteomes" id="UP000319804"/>
    </source>
</evidence>
<protein>
    <submittedName>
        <fullName evidence="4">Serine dehydratase beta subunit</fullName>
    </submittedName>
</protein>
<dbReference type="InterPro" id="IPR029009">
    <property type="entry name" value="ASB_dom_sf"/>
</dbReference>
<comment type="caution">
    <text evidence="4">The sequence shown here is derived from an EMBL/GenBank/DDBJ whole genome shotgun (WGS) entry which is preliminary data.</text>
</comment>
<dbReference type="Gene3D" id="3.30.1330.90">
    <property type="entry name" value="D-3-phosphoglycerate dehydrogenase, domain 3"/>
    <property type="match status" value="1"/>
</dbReference>
<dbReference type="GO" id="GO:0006094">
    <property type="term" value="P:gluconeogenesis"/>
    <property type="evidence" value="ECO:0007669"/>
    <property type="project" value="InterPro"/>
</dbReference>
<organism evidence="4 5">
    <name type="scientific">Microbacterium lacticum</name>
    <dbReference type="NCBI Taxonomy" id="33885"/>
    <lineage>
        <taxon>Bacteria</taxon>
        <taxon>Bacillati</taxon>
        <taxon>Actinomycetota</taxon>
        <taxon>Actinomycetes</taxon>
        <taxon>Micrococcales</taxon>
        <taxon>Microbacteriaceae</taxon>
        <taxon>Microbacterium</taxon>
    </lineage>
</organism>
<feature type="domain" description="Serine dehydratase beta chain" evidence="3">
    <location>
        <begin position="43"/>
        <end position="74"/>
    </location>
</feature>